<comment type="caution">
    <text evidence="1">The sequence shown here is derived from an EMBL/GenBank/DDBJ whole genome shotgun (WGS) entry which is preliminary data.</text>
</comment>
<protein>
    <submittedName>
        <fullName evidence="1">Uncharacterized protein</fullName>
    </submittedName>
</protein>
<dbReference type="Proteomes" id="UP000590412">
    <property type="component" value="Unassembled WGS sequence"/>
</dbReference>
<evidence type="ECO:0000313" key="2">
    <source>
        <dbReference type="Proteomes" id="UP000590412"/>
    </source>
</evidence>
<dbReference type="EMBL" id="JABWAB010000003">
    <property type="protein sequence ID" value="KAF6056934.1"/>
    <property type="molecule type" value="Genomic_DNA"/>
</dbReference>
<organism evidence="1 2">
    <name type="scientific">Candida parapsilosis</name>
    <name type="common">Yeast</name>
    <dbReference type="NCBI Taxonomy" id="5480"/>
    <lineage>
        <taxon>Eukaryota</taxon>
        <taxon>Fungi</taxon>
        <taxon>Dikarya</taxon>
        <taxon>Ascomycota</taxon>
        <taxon>Saccharomycotina</taxon>
        <taxon>Pichiomycetes</taxon>
        <taxon>Debaryomycetaceae</taxon>
        <taxon>Candida/Lodderomyces clade</taxon>
        <taxon>Candida</taxon>
    </lineage>
</organism>
<dbReference type="AlphaFoldDB" id="A0A8X7TBI8"/>
<proteinExistence type="predicted"/>
<reference evidence="1" key="1">
    <citation type="submission" date="2020-03" db="EMBL/GenBank/DDBJ databases">
        <title>FDA dAtabase for Regulatory Grade micrObial Sequences (FDA-ARGOS): Supporting development and validation of Infectious Disease Dx tests.</title>
        <authorList>
            <person name="Campos J."/>
            <person name="Goldberg B."/>
            <person name="Tallon L."/>
            <person name="Sadzewicz L."/>
            <person name="Vavikolanu K."/>
            <person name="Mehta A."/>
            <person name="Aluvathingal J."/>
            <person name="Nadendla S."/>
            <person name="Nandy P."/>
            <person name="Geyer C."/>
            <person name="Yan Y."/>
            <person name="Sichtig H."/>
        </authorList>
    </citation>
    <scope>NUCLEOTIDE SEQUENCE [LARGE SCALE GENOMIC DNA]</scope>
    <source>
        <strain evidence="1">FDAARGOS_652</strain>
    </source>
</reference>
<evidence type="ECO:0000313" key="1">
    <source>
        <dbReference type="EMBL" id="KAF6056934.1"/>
    </source>
</evidence>
<accession>A0A8X7TBI8</accession>
<name>A0A8X7TBI8_CANPA</name>
<gene>
    <name evidence="1" type="ORF">FOB60_001489</name>
</gene>
<sequence length="433" mass="49511">MIDMIQSKFSFNQTPTLLDLSFQWEHNHEGRECEKLAVLVKNMAALFILDIHKDEASSVLVRQPQHEGISSFQWLPPTGIEKKTGYSNSSQIVLFSENNLSAKLYSLDCTSKLFTIHKPFNDHIINRKRSSGSFWCILADTFEYNVPPTVYQFLNTGPLSILMNSTRLQNFISEEAYINWSPSGNWLQIFDRNEALSGYCLRVYGSNGTSGPSFVKPLVDIDFESETKEKGVIKVMQGGIHSCWYSSSGEEFIIVSRVMGNTLEITGISMRLLKVVIRVSKNLKEISTEHIVRGITSFKLLDDCIFVQIDNRSLYLFQLSAKDTKADYVTEIKVQSRVVNVIANQNRWFIITQNQVILYAEGIVKSLLSTEFHIYSASLLQDFVVVLQRGLNGEFWRYLDTKQSKQSRKPRSANQSIDEITDTFAMRKRARIQ</sequence>